<dbReference type="AlphaFoldDB" id="A0A1G4NXP9"/>
<accession>A0A1G4NXP9</accession>
<geneLocation type="chloroplast" evidence="1"/>
<dbReference type="EMBL" id="LT622872">
    <property type="protein sequence ID" value="SCW23286.1"/>
    <property type="molecule type" value="Genomic_DNA"/>
</dbReference>
<name>A0A1G4NXP9_9FLOR</name>
<evidence type="ECO:0000313" key="1">
    <source>
        <dbReference type="EMBL" id="SCW23286.1"/>
    </source>
</evidence>
<organism evidence="1">
    <name type="scientific">Neoizziella asiatica</name>
    <dbReference type="NCBI Taxonomy" id="1077397"/>
    <lineage>
        <taxon>Eukaryota</taxon>
        <taxon>Rhodophyta</taxon>
        <taxon>Florideophyceae</taxon>
        <taxon>Nemaliophycidae</taxon>
        <taxon>Nemaliales</taxon>
        <taxon>Liagoraceae</taxon>
        <taxon>Neoizziella</taxon>
    </lineage>
</organism>
<keyword evidence="1" id="KW-0808">Transferase</keyword>
<proteinExistence type="predicted"/>
<dbReference type="InterPro" id="IPR029057">
    <property type="entry name" value="PRTase-like"/>
</dbReference>
<keyword evidence="1" id="KW-0150">Chloroplast</keyword>
<sequence length="198" mass="23184">MPINIYAVKHPLVLNWTNHLIHNNQSQYDQQELIHKISLSLIYEACRNTIHSQTLYLKYLNQMEKVWLIENQPIDLLCSDIQILQIISKDVKTLIPAVKIHPILAEKQKNQWQITSAYINRLALQKSKHIIIIEHELLADKIRTILSHIYDQNTINPQITICCNKCNSIELDNLGQKYIDVNIYTSYLVNTETNHIHN</sequence>
<dbReference type="SUPFAM" id="SSF53271">
    <property type="entry name" value="PRTase-like"/>
    <property type="match status" value="1"/>
</dbReference>
<reference evidence="1" key="2">
    <citation type="submission" date="2016-10" db="EMBL/GenBank/DDBJ databases">
        <authorList>
            <person name="de Groot N.N."/>
        </authorList>
    </citation>
    <scope>NUCLEOTIDE SEQUENCE</scope>
    <source>
        <strain evidence="1">J.0154</strain>
    </source>
</reference>
<protein>
    <submittedName>
        <fullName evidence="1">Uracil phosphoribosyltransferase</fullName>
    </submittedName>
</protein>
<keyword evidence="1" id="KW-0934">Plastid</keyword>
<dbReference type="Gene3D" id="3.40.50.2020">
    <property type="match status" value="1"/>
</dbReference>
<keyword evidence="1" id="KW-0328">Glycosyltransferase</keyword>
<dbReference type="RefSeq" id="YP_009314831.1">
    <property type="nucleotide sequence ID" value="NC_031663.1"/>
</dbReference>
<dbReference type="GO" id="GO:0016757">
    <property type="term" value="F:glycosyltransferase activity"/>
    <property type="evidence" value="ECO:0007669"/>
    <property type="project" value="UniProtKB-KW"/>
</dbReference>
<dbReference type="GeneID" id="29999903"/>
<gene>
    <name evidence="1" type="primary">upp</name>
    <name evidence="1" type="ORF">J0154_238</name>
</gene>
<reference evidence="1" key="1">
    <citation type="submission" date="2016-10" db="EMBL/GenBank/DDBJ databases">
        <title>Chloroplast genomes as a tool to resolve red algal phylogenies: a case study in the Nemaliales.</title>
        <authorList>
            <person name="Costa J.F."/>
            <person name="Lin S.M."/>
            <person name="Macaya E.C."/>
            <person name="Fernandez-Garcia C."/>
            <person name="Verbruggen H."/>
        </authorList>
    </citation>
    <scope>NUCLEOTIDE SEQUENCE</scope>
    <source>
        <strain evidence="1">J.0154</strain>
    </source>
</reference>